<dbReference type="OrthoDB" id="2013972at2759"/>
<name>A0A168F493_9HYPO</name>
<evidence type="ECO:0000256" key="2">
    <source>
        <dbReference type="SAM" id="MobiDB-lite"/>
    </source>
</evidence>
<keyword evidence="3" id="KW-0808">Transferase</keyword>
<dbReference type="PANTHER" id="PTHR43591">
    <property type="entry name" value="METHYLTRANSFERASE"/>
    <property type="match status" value="1"/>
</dbReference>
<keyword evidence="3" id="KW-0489">Methyltransferase</keyword>
<dbReference type="SUPFAM" id="SSF53335">
    <property type="entry name" value="S-adenosyl-L-methionine-dependent methyltransferases"/>
    <property type="match status" value="1"/>
</dbReference>
<dbReference type="EMBL" id="AZGY01000003">
    <property type="protein sequence ID" value="KZZ99456.1"/>
    <property type="molecule type" value="Genomic_DNA"/>
</dbReference>
<dbReference type="PANTHER" id="PTHR43591:SF10">
    <property type="entry name" value="ABC TRANSMEMBRANE TYPE-1 DOMAIN-CONTAINING PROTEIN-RELATED"/>
    <property type="match status" value="1"/>
</dbReference>
<evidence type="ECO:0000313" key="3">
    <source>
        <dbReference type="EMBL" id="KZZ99456.1"/>
    </source>
</evidence>
<evidence type="ECO:0000313" key="4">
    <source>
        <dbReference type="Proteomes" id="UP000078544"/>
    </source>
</evidence>
<protein>
    <submittedName>
        <fullName evidence="3">Methyltransferase type 11</fullName>
    </submittedName>
</protein>
<proteinExistence type="inferred from homology"/>
<dbReference type="Pfam" id="PF13489">
    <property type="entry name" value="Methyltransf_23"/>
    <property type="match status" value="1"/>
</dbReference>
<dbReference type="STRING" id="1081109.A0A168F493"/>
<dbReference type="Gene3D" id="3.40.50.150">
    <property type="entry name" value="Vaccinia Virus protein VP39"/>
    <property type="match status" value="1"/>
</dbReference>
<dbReference type="CDD" id="cd02440">
    <property type="entry name" value="AdoMet_MTases"/>
    <property type="match status" value="1"/>
</dbReference>
<dbReference type="InterPro" id="IPR029063">
    <property type="entry name" value="SAM-dependent_MTases_sf"/>
</dbReference>
<evidence type="ECO:0000256" key="1">
    <source>
        <dbReference type="ARBA" id="ARBA00038158"/>
    </source>
</evidence>
<accession>A0A168F493</accession>
<keyword evidence="4" id="KW-1185">Reference proteome</keyword>
<dbReference type="GO" id="GO:0032259">
    <property type="term" value="P:methylation"/>
    <property type="evidence" value="ECO:0007669"/>
    <property type="project" value="UniProtKB-KW"/>
</dbReference>
<sequence>MASLSSHDGETQRIEGDTCRPGVGQSNVDPETLAATPRPLSVSVCATGVPAIVPADETDDEFDLANELQGDDGTASLTSSICAAFAYERGRRYQLFGDGEYPIPNDDLEQNREDMKHAMLMMLTESKPFLAPIGSHPQKILDIGTGTALLAVGDRYPSAHVCGIDLTPIQPEWVPANVSFLVDNCELDWIERDVDLAHFRFMVMILKDIPTVLGHAYESLRPGGWIELQELHGDPLCDDGTMCQDDAVKVLYNTAGEAYKKFGMSTTLPAKLEPHLHEAGFVNIHCKVMKVPIGTWAKEKTLRIVGLYQKMAVLDFLPTLSGRPLKALGMSDIEAELMVAMAKKSLEDANVHRYFNYYFWYAQKPGPSLMGYE</sequence>
<reference evidence="3 4" key="1">
    <citation type="journal article" date="2016" name="Genome Biol. Evol.">
        <title>Divergent and convergent evolution of fungal pathogenicity.</title>
        <authorList>
            <person name="Shang Y."/>
            <person name="Xiao G."/>
            <person name="Zheng P."/>
            <person name="Cen K."/>
            <person name="Zhan S."/>
            <person name="Wang C."/>
        </authorList>
    </citation>
    <scope>NUCLEOTIDE SEQUENCE [LARGE SCALE GENOMIC DNA]</scope>
    <source>
        <strain evidence="3 4">RCEF 2490</strain>
    </source>
</reference>
<dbReference type="Proteomes" id="UP000078544">
    <property type="component" value="Unassembled WGS sequence"/>
</dbReference>
<dbReference type="GO" id="GO:0008168">
    <property type="term" value="F:methyltransferase activity"/>
    <property type="evidence" value="ECO:0007669"/>
    <property type="project" value="UniProtKB-KW"/>
</dbReference>
<comment type="similarity">
    <text evidence="1">Belongs to the methyltransferase superfamily. LaeA methyltransferase family.</text>
</comment>
<comment type="caution">
    <text evidence="3">The sequence shown here is derived from an EMBL/GenBank/DDBJ whole genome shotgun (WGS) entry which is preliminary data.</text>
</comment>
<feature type="compositionally biased region" description="Basic and acidic residues" evidence="2">
    <location>
        <begin position="7"/>
        <end position="18"/>
    </location>
</feature>
<gene>
    <name evidence="3" type="ORF">AAL_02028</name>
</gene>
<organism evidence="3 4">
    <name type="scientific">Moelleriella libera RCEF 2490</name>
    <dbReference type="NCBI Taxonomy" id="1081109"/>
    <lineage>
        <taxon>Eukaryota</taxon>
        <taxon>Fungi</taxon>
        <taxon>Dikarya</taxon>
        <taxon>Ascomycota</taxon>
        <taxon>Pezizomycotina</taxon>
        <taxon>Sordariomycetes</taxon>
        <taxon>Hypocreomycetidae</taxon>
        <taxon>Hypocreales</taxon>
        <taxon>Clavicipitaceae</taxon>
        <taxon>Moelleriella</taxon>
    </lineage>
</organism>
<feature type="region of interest" description="Disordered" evidence="2">
    <location>
        <begin position="1"/>
        <end position="35"/>
    </location>
</feature>
<dbReference type="AlphaFoldDB" id="A0A168F493"/>